<dbReference type="Pfam" id="PF00512">
    <property type="entry name" value="HisKA"/>
    <property type="match status" value="1"/>
</dbReference>
<evidence type="ECO:0000256" key="9">
    <source>
        <dbReference type="ARBA" id="ARBA00022777"/>
    </source>
</evidence>
<evidence type="ECO:0000256" key="12">
    <source>
        <dbReference type="ARBA" id="ARBA00023012"/>
    </source>
</evidence>
<dbReference type="Pfam" id="PF01627">
    <property type="entry name" value="Hpt"/>
    <property type="match status" value="1"/>
</dbReference>
<protein>
    <recommendedName>
        <fullName evidence="15">Sensory/regulatory protein RpfC</fullName>
        <ecNumber evidence="3">2.7.13.3</ecNumber>
    </recommendedName>
</protein>
<evidence type="ECO:0000256" key="1">
    <source>
        <dbReference type="ARBA" id="ARBA00000085"/>
    </source>
</evidence>
<dbReference type="InterPro" id="IPR011006">
    <property type="entry name" value="CheY-like_superfamily"/>
</dbReference>
<dbReference type="SUPFAM" id="SSF47384">
    <property type="entry name" value="Homodimeric domain of signal transducing histidine kinase"/>
    <property type="match status" value="1"/>
</dbReference>
<keyword evidence="8" id="KW-0547">Nucleotide-binding</keyword>
<keyword evidence="9" id="KW-0418">Kinase</keyword>
<evidence type="ECO:0000256" key="10">
    <source>
        <dbReference type="ARBA" id="ARBA00022840"/>
    </source>
</evidence>
<feature type="domain" description="HPt" evidence="21">
    <location>
        <begin position="510"/>
        <end position="601"/>
    </location>
</feature>
<dbReference type="EC" id="2.7.13.3" evidence="3"/>
<dbReference type="SMART" id="SM00448">
    <property type="entry name" value="REC"/>
    <property type="match status" value="1"/>
</dbReference>
<dbReference type="PROSITE" id="PS50110">
    <property type="entry name" value="RESPONSE_REGULATORY"/>
    <property type="match status" value="1"/>
</dbReference>
<dbReference type="SUPFAM" id="SSF52172">
    <property type="entry name" value="CheY-like"/>
    <property type="match status" value="1"/>
</dbReference>
<evidence type="ECO:0000256" key="2">
    <source>
        <dbReference type="ARBA" id="ARBA00004651"/>
    </source>
</evidence>
<dbReference type="SUPFAM" id="SSF55874">
    <property type="entry name" value="ATPase domain of HSP90 chaperone/DNA topoisomerase II/histidine kinase"/>
    <property type="match status" value="1"/>
</dbReference>
<dbReference type="InterPro" id="IPR003661">
    <property type="entry name" value="HisK_dim/P_dom"/>
</dbReference>
<evidence type="ECO:0000313" key="22">
    <source>
        <dbReference type="EMBL" id="OGF97106.1"/>
    </source>
</evidence>
<evidence type="ECO:0000256" key="5">
    <source>
        <dbReference type="ARBA" id="ARBA00022553"/>
    </source>
</evidence>
<feature type="domain" description="Response regulatory" evidence="20">
    <location>
        <begin position="368"/>
        <end position="487"/>
    </location>
</feature>
<keyword evidence="11 18" id="KW-1133">Transmembrane helix</keyword>
<dbReference type="InterPro" id="IPR036890">
    <property type="entry name" value="HATPase_C_sf"/>
</dbReference>
<dbReference type="PANTHER" id="PTHR45339:SF1">
    <property type="entry name" value="HYBRID SIGNAL TRANSDUCTION HISTIDINE KINASE J"/>
    <property type="match status" value="1"/>
</dbReference>
<keyword evidence="4" id="KW-1003">Cell membrane</keyword>
<dbReference type="SMART" id="SM00388">
    <property type="entry name" value="HisKA"/>
    <property type="match status" value="1"/>
</dbReference>
<evidence type="ECO:0000256" key="11">
    <source>
        <dbReference type="ARBA" id="ARBA00022989"/>
    </source>
</evidence>
<dbReference type="Gene3D" id="3.40.50.2300">
    <property type="match status" value="1"/>
</dbReference>
<dbReference type="InterPro" id="IPR004358">
    <property type="entry name" value="Sig_transdc_His_kin-like_C"/>
</dbReference>
<reference evidence="22 23" key="1">
    <citation type="journal article" date="2016" name="Nat. Commun.">
        <title>Thousands of microbial genomes shed light on interconnected biogeochemical processes in an aquifer system.</title>
        <authorList>
            <person name="Anantharaman K."/>
            <person name="Brown C.T."/>
            <person name="Hug L.A."/>
            <person name="Sharon I."/>
            <person name="Castelle C.J."/>
            <person name="Probst A.J."/>
            <person name="Thomas B.C."/>
            <person name="Singh A."/>
            <person name="Wilkins M.J."/>
            <person name="Karaoz U."/>
            <person name="Brodie E.L."/>
            <person name="Williams K.H."/>
            <person name="Hubbard S.S."/>
            <person name="Banfield J.F."/>
        </authorList>
    </citation>
    <scope>NUCLEOTIDE SEQUENCE [LARGE SCALE GENOMIC DNA]</scope>
</reference>
<dbReference type="PROSITE" id="PS50109">
    <property type="entry name" value="HIS_KIN"/>
    <property type="match status" value="1"/>
</dbReference>
<evidence type="ECO:0000256" key="17">
    <source>
        <dbReference type="PROSITE-ProRule" id="PRU00169"/>
    </source>
</evidence>
<proteinExistence type="predicted"/>
<comment type="subcellular location">
    <subcellularLocation>
        <location evidence="2">Cell membrane</location>
        <topology evidence="2">Multi-pass membrane protein</topology>
    </subcellularLocation>
</comment>
<dbReference type="InterPro" id="IPR036641">
    <property type="entry name" value="HPT_dom_sf"/>
</dbReference>
<evidence type="ECO:0000256" key="14">
    <source>
        <dbReference type="ARBA" id="ARBA00064003"/>
    </source>
</evidence>
<dbReference type="Proteomes" id="UP000176992">
    <property type="component" value="Unassembled WGS sequence"/>
</dbReference>
<dbReference type="Pfam" id="PF00072">
    <property type="entry name" value="Response_reg"/>
    <property type="match status" value="1"/>
</dbReference>
<feature type="modified residue" description="Phosphohistidine" evidence="16">
    <location>
        <position position="549"/>
    </location>
</feature>
<feature type="domain" description="Histidine kinase" evidence="19">
    <location>
        <begin position="121"/>
        <end position="342"/>
    </location>
</feature>
<dbReference type="GO" id="GO:0005886">
    <property type="term" value="C:plasma membrane"/>
    <property type="evidence" value="ECO:0007669"/>
    <property type="project" value="UniProtKB-SubCell"/>
</dbReference>
<comment type="catalytic activity">
    <reaction evidence="1">
        <text>ATP + protein L-histidine = ADP + protein N-phospho-L-histidine.</text>
        <dbReference type="EC" id="2.7.13.3"/>
    </reaction>
</comment>
<evidence type="ECO:0000256" key="6">
    <source>
        <dbReference type="ARBA" id="ARBA00022679"/>
    </source>
</evidence>
<dbReference type="PROSITE" id="PS50894">
    <property type="entry name" value="HPT"/>
    <property type="match status" value="1"/>
</dbReference>
<keyword evidence="6" id="KW-0808">Transferase</keyword>
<dbReference type="PANTHER" id="PTHR45339">
    <property type="entry name" value="HYBRID SIGNAL TRANSDUCTION HISTIDINE KINASE J"/>
    <property type="match status" value="1"/>
</dbReference>
<dbReference type="InterPro" id="IPR036097">
    <property type="entry name" value="HisK_dim/P_sf"/>
</dbReference>
<dbReference type="CDD" id="cd16922">
    <property type="entry name" value="HATPase_EvgS-ArcB-TorS-like"/>
    <property type="match status" value="1"/>
</dbReference>
<dbReference type="InterPro" id="IPR003594">
    <property type="entry name" value="HATPase_dom"/>
</dbReference>
<evidence type="ECO:0000256" key="8">
    <source>
        <dbReference type="ARBA" id="ARBA00022741"/>
    </source>
</evidence>
<dbReference type="PRINTS" id="PR00344">
    <property type="entry name" value="BCTRLSENSOR"/>
</dbReference>
<feature type="modified residue" description="4-aspartylphosphate" evidence="17">
    <location>
        <position position="417"/>
    </location>
</feature>
<evidence type="ECO:0000256" key="13">
    <source>
        <dbReference type="ARBA" id="ARBA00023136"/>
    </source>
</evidence>
<dbReference type="Gene3D" id="3.30.565.10">
    <property type="entry name" value="Histidine kinase-like ATPase, C-terminal domain"/>
    <property type="match status" value="1"/>
</dbReference>
<dbReference type="SUPFAM" id="SSF47226">
    <property type="entry name" value="Histidine-containing phosphotransfer domain, HPT domain"/>
    <property type="match status" value="1"/>
</dbReference>
<evidence type="ECO:0000259" key="20">
    <source>
        <dbReference type="PROSITE" id="PS50110"/>
    </source>
</evidence>
<dbReference type="SMART" id="SM00387">
    <property type="entry name" value="HATPase_c"/>
    <property type="match status" value="1"/>
</dbReference>
<organism evidence="22 23">
    <name type="scientific">Candidatus Glassbacteria bacterium GWA2_58_10</name>
    <dbReference type="NCBI Taxonomy" id="1817865"/>
    <lineage>
        <taxon>Bacteria</taxon>
        <taxon>Candidatus Glassiibacteriota</taxon>
    </lineage>
</organism>
<dbReference type="Gene3D" id="1.20.120.160">
    <property type="entry name" value="HPT domain"/>
    <property type="match status" value="1"/>
</dbReference>
<evidence type="ECO:0000313" key="23">
    <source>
        <dbReference type="Proteomes" id="UP000176992"/>
    </source>
</evidence>
<dbReference type="Pfam" id="PF02518">
    <property type="entry name" value="HATPase_c"/>
    <property type="match status" value="1"/>
</dbReference>
<dbReference type="InterPro" id="IPR005467">
    <property type="entry name" value="His_kinase_dom"/>
</dbReference>
<keyword evidence="7 18" id="KW-0812">Transmembrane</keyword>
<dbReference type="EMBL" id="MFIV01000241">
    <property type="protein sequence ID" value="OGF97106.1"/>
    <property type="molecule type" value="Genomic_DNA"/>
</dbReference>
<dbReference type="FunFam" id="1.10.287.130:FF:000002">
    <property type="entry name" value="Two-component osmosensing histidine kinase"/>
    <property type="match status" value="1"/>
</dbReference>
<evidence type="ECO:0000256" key="3">
    <source>
        <dbReference type="ARBA" id="ARBA00012438"/>
    </source>
</evidence>
<evidence type="ECO:0000256" key="4">
    <source>
        <dbReference type="ARBA" id="ARBA00022475"/>
    </source>
</evidence>
<dbReference type="CDD" id="cd00088">
    <property type="entry name" value="HPT"/>
    <property type="match status" value="1"/>
</dbReference>
<gene>
    <name evidence="22" type="ORF">A2Z86_06345</name>
</gene>
<keyword evidence="13 18" id="KW-0472">Membrane</keyword>
<dbReference type="GO" id="GO:0005524">
    <property type="term" value="F:ATP binding"/>
    <property type="evidence" value="ECO:0007669"/>
    <property type="project" value="UniProtKB-KW"/>
</dbReference>
<evidence type="ECO:0000259" key="19">
    <source>
        <dbReference type="PROSITE" id="PS50109"/>
    </source>
</evidence>
<keyword evidence="10" id="KW-0067">ATP-binding</keyword>
<dbReference type="InterPro" id="IPR001789">
    <property type="entry name" value="Sig_transdc_resp-reg_receiver"/>
</dbReference>
<dbReference type="InterPro" id="IPR008207">
    <property type="entry name" value="Sig_transdc_His_kin_Hpt_dom"/>
</dbReference>
<evidence type="ECO:0000256" key="7">
    <source>
        <dbReference type="ARBA" id="ARBA00022692"/>
    </source>
</evidence>
<evidence type="ECO:0000256" key="18">
    <source>
        <dbReference type="SAM" id="Phobius"/>
    </source>
</evidence>
<feature type="transmembrane region" description="Helical" evidence="18">
    <location>
        <begin position="47"/>
        <end position="67"/>
    </location>
</feature>
<name>A0A1F5YAX3_9BACT</name>
<dbReference type="FunFam" id="3.30.565.10:FF:000010">
    <property type="entry name" value="Sensor histidine kinase RcsC"/>
    <property type="match status" value="1"/>
</dbReference>
<keyword evidence="12" id="KW-0902">Two-component regulatory system</keyword>
<accession>A0A1F5YAX3</accession>
<comment type="caution">
    <text evidence="22">The sequence shown here is derived from an EMBL/GenBank/DDBJ whole genome shotgun (WGS) entry which is preliminary data.</text>
</comment>
<evidence type="ECO:0000259" key="21">
    <source>
        <dbReference type="PROSITE" id="PS50894"/>
    </source>
</evidence>
<dbReference type="GO" id="GO:0000155">
    <property type="term" value="F:phosphorelay sensor kinase activity"/>
    <property type="evidence" value="ECO:0007669"/>
    <property type="project" value="InterPro"/>
</dbReference>
<dbReference type="Gene3D" id="1.10.287.130">
    <property type="match status" value="1"/>
</dbReference>
<evidence type="ECO:0000256" key="15">
    <source>
        <dbReference type="ARBA" id="ARBA00068150"/>
    </source>
</evidence>
<sequence>MILIGLLLVLAVFTADYFSGIEIAFSIFYLIPISIVSWYSGFKQGAVFAVICAILWYMAEWTGGQHYSNPTFAYWNTAVRGMIFLMTAFLLARLREVMNAEKESRELANQASRFKSEFLANMSHEIRTPLNSILASAELLSESPLQPEQREFVQILDREGKHLLRLINDILDLAKVETGRYELQNIPFDIRNLIENIASTMGVRVHEKGLKLKYEILPEVPPYVNGDPDSLRRILINLLGNAVKFTEKGEISLRVECDPADPAPGSLRFSVSDTGIGIPPEKLKRIFERFSQADLSIRRQYGGTGLGLDISRKLVELMGGRLDVESSPGRGSTFFFSVLLAISKQQPVELHPAGEKDTLDLGEARELRVLLVDDYPTNRRIIQAFLQHSPCRIEEAGNGRMALEKFFANDYDLILMDMQMPEMSGEEATREIRRRERENKRRPVPIIAVSAYAFAEDARKSLAAGCDIHLAKPLTKSKLLSAINSLVRLKEEPGNPETIPAPEDGSRVTVAKELRDLVPAFLEEMRQFCGSMRAALWKNDLESVRSTAHKIKGTGGSYGFERISELGGNLEAAALDNKTEDIQQLLQTFSDYLDQVEVSYE</sequence>
<dbReference type="CDD" id="cd00082">
    <property type="entry name" value="HisKA"/>
    <property type="match status" value="1"/>
</dbReference>
<dbReference type="CDD" id="cd17546">
    <property type="entry name" value="REC_hyHK_CKI1_RcsC-like"/>
    <property type="match status" value="1"/>
</dbReference>
<comment type="subunit">
    <text evidence="14">At low DSF concentrations, interacts with RpfF.</text>
</comment>
<evidence type="ECO:0000256" key="16">
    <source>
        <dbReference type="PROSITE-ProRule" id="PRU00110"/>
    </source>
</evidence>
<feature type="transmembrane region" description="Helical" evidence="18">
    <location>
        <begin position="73"/>
        <end position="92"/>
    </location>
</feature>
<keyword evidence="5 17" id="KW-0597">Phosphoprotein</keyword>
<dbReference type="AlphaFoldDB" id="A0A1F5YAX3"/>